<dbReference type="RefSeq" id="XP_012193429.1">
    <property type="nucleotide sequence ID" value="XM_012338039.1"/>
</dbReference>
<evidence type="ECO:0000313" key="1">
    <source>
        <dbReference type="EMBL" id="GAC99842.1"/>
    </source>
</evidence>
<dbReference type="OrthoDB" id="10309917at2759"/>
<dbReference type="Proteomes" id="UP000014071">
    <property type="component" value="Unassembled WGS sequence"/>
</dbReference>
<protein>
    <submittedName>
        <fullName evidence="1">Oligopeptidase</fullName>
    </submittedName>
</protein>
<proteinExistence type="predicted"/>
<name>R9PF47_PSEHS</name>
<accession>R9PF47</accession>
<keyword evidence="2" id="KW-1185">Reference proteome</keyword>
<dbReference type="GeneID" id="24112708"/>
<gene>
    <name evidence="1" type="ORF">PHSY_007445</name>
</gene>
<dbReference type="HOGENOM" id="CLU_1960553_0_0_1"/>
<evidence type="ECO:0000313" key="2">
    <source>
        <dbReference type="Proteomes" id="UP000014071"/>
    </source>
</evidence>
<organism evidence="1 2">
    <name type="scientific">Pseudozyma hubeiensis (strain SY62)</name>
    <name type="common">Yeast</name>
    <dbReference type="NCBI Taxonomy" id="1305764"/>
    <lineage>
        <taxon>Eukaryota</taxon>
        <taxon>Fungi</taxon>
        <taxon>Dikarya</taxon>
        <taxon>Basidiomycota</taxon>
        <taxon>Ustilaginomycotina</taxon>
        <taxon>Ustilaginomycetes</taxon>
        <taxon>Ustilaginales</taxon>
        <taxon>Ustilaginaceae</taxon>
        <taxon>Pseudozyma</taxon>
    </lineage>
</organism>
<dbReference type="AlphaFoldDB" id="R9PF47"/>
<reference evidence="2" key="1">
    <citation type="journal article" date="2013" name="Genome Announc.">
        <title>Draft genome sequence of the basidiomycetous yeast-like fungus Pseudozyma hubeiensis SY62, which produces an abundant amount of the biosurfactant mannosylerythritol lipids.</title>
        <authorList>
            <person name="Konishi M."/>
            <person name="Hatada Y."/>
            <person name="Horiuchi J."/>
        </authorList>
    </citation>
    <scope>NUCLEOTIDE SEQUENCE [LARGE SCALE GENOMIC DNA]</scope>
    <source>
        <strain evidence="2">SY62</strain>
    </source>
</reference>
<dbReference type="EMBL" id="DF238833">
    <property type="protein sequence ID" value="GAC99842.1"/>
    <property type="molecule type" value="Genomic_DNA"/>
</dbReference>
<sequence>MALLCFGASRGQPIASYDAYCGNSKVDIPKGTSYVCFVSHDGVIVDAAQVSSSTRVYPNDETSFDQPDTSLDFVTDTFEVIVRPSAQKVDEGCVDYLIVPPGTADVNHDRSSLSGDAWYGWITTGSEL</sequence>